<evidence type="ECO:0000313" key="3">
    <source>
        <dbReference type="Proteomes" id="UP000775547"/>
    </source>
</evidence>
<reference evidence="2" key="2">
    <citation type="submission" date="2021-10" db="EMBL/GenBank/DDBJ databases">
        <title>Phylogenomics reveals ancestral predisposition of the termite-cultivated fungus Termitomyces towards a domesticated lifestyle.</title>
        <authorList>
            <person name="Auxier B."/>
            <person name="Grum-Grzhimaylo A."/>
            <person name="Cardenas M.E."/>
            <person name="Lodge J.D."/>
            <person name="Laessoe T."/>
            <person name="Pedersen O."/>
            <person name="Smith M.E."/>
            <person name="Kuyper T.W."/>
            <person name="Franco-Molano E.A."/>
            <person name="Baroni T.J."/>
            <person name="Aanen D.K."/>
        </authorList>
    </citation>
    <scope>NUCLEOTIDE SEQUENCE</scope>
    <source>
        <strain evidence="2">AP01</strain>
        <tissue evidence="2">Mycelium</tissue>
    </source>
</reference>
<sequence length="294" mass="32784">FLVLTPFPSLNSLDFACSLTLLTHTMSSLAPPSASSAPFPLPSSTSTSDNGRKRRATEQQEDFRLAVASQLETVTTTLQSYLDSASDRSSDPLFLALTACVQVLKVTHERYLQPAECPIEVEKRSRSIVIENLPESPHTLPSQRVDDDFNHVKKILDLADIEVRPETVFRMGERKDGRPRPLKILLPRLSSQRALLKNVKKITDNAPYSNVRIRPSLSAKERQEQFALREKRRELNKNGPMHVIYAGKLMRKDQVAAYKIALAKGVQSNPTTPIPSLLNLSSFPAFSGPTPKNQ</sequence>
<reference evidence="2" key="1">
    <citation type="submission" date="2020-07" db="EMBL/GenBank/DDBJ databases">
        <authorList>
            <person name="Nieuwenhuis M."/>
            <person name="Van De Peppel L.J.J."/>
        </authorList>
    </citation>
    <scope>NUCLEOTIDE SEQUENCE</scope>
    <source>
        <strain evidence="2">AP01</strain>
        <tissue evidence="2">Mycelium</tissue>
    </source>
</reference>
<gene>
    <name evidence="2" type="ORF">DXG03_008634</name>
</gene>
<dbReference type="PANTHER" id="PTHR37445">
    <property type="entry name" value="PROTEIN CBG24663"/>
    <property type="match status" value="1"/>
</dbReference>
<organism evidence="2 3">
    <name type="scientific">Asterophora parasitica</name>
    <dbReference type="NCBI Taxonomy" id="117018"/>
    <lineage>
        <taxon>Eukaryota</taxon>
        <taxon>Fungi</taxon>
        <taxon>Dikarya</taxon>
        <taxon>Basidiomycota</taxon>
        <taxon>Agaricomycotina</taxon>
        <taxon>Agaricomycetes</taxon>
        <taxon>Agaricomycetidae</taxon>
        <taxon>Agaricales</taxon>
        <taxon>Tricholomatineae</taxon>
        <taxon>Lyophyllaceae</taxon>
        <taxon>Asterophora</taxon>
    </lineage>
</organism>
<comment type="caution">
    <text evidence="2">The sequence shown here is derived from an EMBL/GenBank/DDBJ whole genome shotgun (WGS) entry which is preliminary data.</text>
</comment>
<proteinExistence type="predicted"/>
<name>A0A9P7G1Q8_9AGAR</name>
<dbReference type="AlphaFoldDB" id="A0A9P7G1Q8"/>
<keyword evidence="3" id="KW-1185">Reference proteome</keyword>
<evidence type="ECO:0000256" key="1">
    <source>
        <dbReference type="SAM" id="MobiDB-lite"/>
    </source>
</evidence>
<feature type="non-terminal residue" evidence="2">
    <location>
        <position position="1"/>
    </location>
</feature>
<feature type="compositionally biased region" description="Low complexity" evidence="1">
    <location>
        <begin position="32"/>
        <end position="48"/>
    </location>
</feature>
<dbReference type="EMBL" id="JABCKV010000727">
    <property type="protein sequence ID" value="KAG5640443.1"/>
    <property type="molecule type" value="Genomic_DNA"/>
</dbReference>
<dbReference type="OrthoDB" id="5828215at2759"/>
<accession>A0A9P7G1Q8</accession>
<protein>
    <submittedName>
        <fullName evidence="2">Uncharacterized protein</fullName>
    </submittedName>
</protein>
<feature type="region of interest" description="Disordered" evidence="1">
    <location>
        <begin position="32"/>
        <end position="59"/>
    </location>
</feature>
<dbReference type="PANTHER" id="PTHR37445:SF3">
    <property type="entry name" value="ZINC FINGER PHD-TYPE DOMAIN-CONTAINING PROTEIN"/>
    <property type="match status" value="1"/>
</dbReference>
<dbReference type="Proteomes" id="UP000775547">
    <property type="component" value="Unassembled WGS sequence"/>
</dbReference>
<evidence type="ECO:0000313" key="2">
    <source>
        <dbReference type="EMBL" id="KAG5640443.1"/>
    </source>
</evidence>